<dbReference type="AlphaFoldDB" id="A0A1I0TNW9"/>
<evidence type="ECO:0000313" key="1">
    <source>
        <dbReference type="EMBL" id="SFA52716.1"/>
    </source>
</evidence>
<keyword evidence="2" id="KW-1185">Reference proteome</keyword>
<dbReference type="STRING" id="186116.SAMN05192569_10383"/>
<accession>A0A1I0TNW9</accession>
<reference evidence="2" key="1">
    <citation type="submission" date="2016-10" db="EMBL/GenBank/DDBJ databases">
        <authorList>
            <person name="Varghese N."/>
            <person name="Submissions S."/>
        </authorList>
    </citation>
    <scope>NUCLEOTIDE SEQUENCE [LARGE SCALE GENOMIC DNA]</scope>
    <source>
        <strain evidence="2">M1</strain>
    </source>
</reference>
<proteinExistence type="predicted"/>
<dbReference type="Proteomes" id="UP000198650">
    <property type="component" value="Unassembled WGS sequence"/>
</dbReference>
<evidence type="ECO:0000313" key="2">
    <source>
        <dbReference type="Proteomes" id="UP000198650"/>
    </source>
</evidence>
<protein>
    <submittedName>
        <fullName evidence="1">Uncharacterized protein</fullName>
    </submittedName>
</protein>
<name>A0A1I0TNW9_9BACL</name>
<sequence>MIDFPTGEMNEATLDTLEHCSELWIIVDNSHWPILEWSSYIHSLQSRVKIPFYLIHTRTYSFSQPEWLSKQMKIPLLGSLQPIEEQAQQQYIQTTPLWKNPYVQKAWENVFRLMMLHLFPYKEELVSKEKNWRKILQKTLSIIPFR</sequence>
<organism evidence="1 2">
    <name type="scientific">Parageobacillus thermantarcticus</name>
    <dbReference type="NCBI Taxonomy" id="186116"/>
    <lineage>
        <taxon>Bacteria</taxon>
        <taxon>Bacillati</taxon>
        <taxon>Bacillota</taxon>
        <taxon>Bacilli</taxon>
        <taxon>Bacillales</taxon>
        <taxon>Anoxybacillaceae</taxon>
        <taxon>Parageobacillus</taxon>
    </lineage>
</organism>
<dbReference type="EMBL" id="FOJS01000038">
    <property type="protein sequence ID" value="SFA52716.1"/>
    <property type="molecule type" value="Genomic_DNA"/>
</dbReference>
<gene>
    <name evidence="1" type="ORF">SAMN05192569_10383</name>
</gene>